<proteinExistence type="predicted"/>
<protein>
    <recommendedName>
        <fullName evidence="10">Ubiquinone biosynthesis monooxygenase COQ7</fullName>
    </recommendedName>
</protein>
<organism evidence="8 9">
    <name type="scientific">Naegleria lovaniensis</name>
    <name type="common">Amoeba</name>
    <dbReference type="NCBI Taxonomy" id="51637"/>
    <lineage>
        <taxon>Eukaryota</taxon>
        <taxon>Discoba</taxon>
        <taxon>Heterolobosea</taxon>
        <taxon>Tetramitia</taxon>
        <taxon>Eutetramitia</taxon>
        <taxon>Vahlkampfiidae</taxon>
        <taxon>Naegleria</taxon>
    </lineage>
</organism>
<keyword evidence="5" id="KW-0408">Iron</keyword>
<keyword evidence="9" id="KW-1185">Reference proteome</keyword>
<evidence type="ECO:0000256" key="6">
    <source>
        <dbReference type="ARBA" id="ARBA00023033"/>
    </source>
</evidence>
<dbReference type="PANTHER" id="PTHR11237">
    <property type="entry name" value="COENZYME Q10 BIOSYNTHESIS PROTEIN 7"/>
    <property type="match status" value="1"/>
</dbReference>
<dbReference type="GO" id="GO:0008682">
    <property type="term" value="F:3-demethoxyubiquinol 3-hydroxylase activity"/>
    <property type="evidence" value="ECO:0007669"/>
    <property type="project" value="TreeGrafter"/>
</dbReference>
<evidence type="ECO:0000256" key="5">
    <source>
        <dbReference type="ARBA" id="ARBA00023004"/>
    </source>
</evidence>
<dbReference type="GO" id="GO:0006744">
    <property type="term" value="P:ubiquinone biosynthetic process"/>
    <property type="evidence" value="ECO:0007669"/>
    <property type="project" value="UniProtKB-KW"/>
</dbReference>
<sequence length="288" mass="32565">MLAWTASKSSSRLLVSRLHSHSGIGVHVSSALFTLNHHHFNKKNYSTTTINVQSSDGATSSSTPKIDKSGLIWRDVNELEDEFIVKSMIRVDHAGELGAVTICNAQKVVLGEDPIVNEILGQEVDHFATFDRMIIERRVRPTIFRSIWQPAGVMLGIGTALLGRNTAMACHEAIENTIFDHYNEQLRDIYVMSLSKSQQQEKAESSSTNVSDSDIETDTEYFFKSEHQKQEIQEKELREIIKQYRDEELHHHDIARDANTDRNSLLYKAAYGFISTGCSIVINLTKRL</sequence>
<dbReference type="Proteomes" id="UP000816034">
    <property type="component" value="Unassembled WGS sequence"/>
</dbReference>
<dbReference type="InterPro" id="IPR009078">
    <property type="entry name" value="Ferritin-like_SF"/>
</dbReference>
<comment type="pathway">
    <text evidence="1">Cofactor biosynthesis; ubiquinone biosynthesis.</text>
</comment>
<dbReference type="EMBL" id="PYSW02000024">
    <property type="protein sequence ID" value="KAG2382352.1"/>
    <property type="molecule type" value="Genomic_DNA"/>
</dbReference>
<evidence type="ECO:0000313" key="8">
    <source>
        <dbReference type="EMBL" id="KAG2382352.1"/>
    </source>
</evidence>
<dbReference type="GO" id="GO:0046872">
    <property type="term" value="F:metal ion binding"/>
    <property type="evidence" value="ECO:0007669"/>
    <property type="project" value="UniProtKB-KW"/>
</dbReference>
<gene>
    <name evidence="8" type="ORF">C9374_005554</name>
</gene>
<accession>A0AA88KIL8</accession>
<evidence type="ECO:0000256" key="7">
    <source>
        <dbReference type="ARBA" id="ARBA00023136"/>
    </source>
</evidence>
<dbReference type="InterPro" id="IPR011566">
    <property type="entry name" value="Ubq_synth_Coq7"/>
</dbReference>
<comment type="caution">
    <text evidence="8">The sequence shown here is derived from an EMBL/GenBank/DDBJ whole genome shotgun (WGS) entry which is preliminary data.</text>
</comment>
<dbReference type="PANTHER" id="PTHR11237:SF4">
    <property type="entry name" value="5-DEMETHOXYUBIQUINONE HYDROXYLASE, MITOCHONDRIAL"/>
    <property type="match status" value="1"/>
</dbReference>
<dbReference type="SUPFAM" id="SSF47240">
    <property type="entry name" value="Ferritin-like"/>
    <property type="match status" value="1"/>
</dbReference>
<keyword evidence="3" id="KW-0479">Metal-binding</keyword>
<evidence type="ECO:0000256" key="3">
    <source>
        <dbReference type="ARBA" id="ARBA00022723"/>
    </source>
</evidence>
<dbReference type="CDD" id="cd01042">
    <property type="entry name" value="DMQH"/>
    <property type="match status" value="1"/>
</dbReference>
<evidence type="ECO:0000256" key="1">
    <source>
        <dbReference type="ARBA" id="ARBA00004749"/>
    </source>
</evidence>
<evidence type="ECO:0000313" key="9">
    <source>
        <dbReference type="Proteomes" id="UP000816034"/>
    </source>
</evidence>
<evidence type="ECO:0008006" key="10">
    <source>
        <dbReference type="Google" id="ProtNLM"/>
    </source>
</evidence>
<evidence type="ECO:0000256" key="4">
    <source>
        <dbReference type="ARBA" id="ARBA00023002"/>
    </source>
</evidence>
<keyword evidence="7" id="KW-0472">Membrane</keyword>
<evidence type="ECO:0000256" key="2">
    <source>
        <dbReference type="ARBA" id="ARBA00022688"/>
    </source>
</evidence>
<keyword evidence="4" id="KW-0560">Oxidoreductase</keyword>
<dbReference type="GO" id="GO:0005743">
    <property type="term" value="C:mitochondrial inner membrane"/>
    <property type="evidence" value="ECO:0007669"/>
    <property type="project" value="TreeGrafter"/>
</dbReference>
<dbReference type="Pfam" id="PF03232">
    <property type="entry name" value="COQ7"/>
    <property type="match status" value="1"/>
</dbReference>
<dbReference type="GeneID" id="68098009"/>
<dbReference type="RefSeq" id="XP_044548031.1">
    <property type="nucleotide sequence ID" value="XM_044695317.1"/>
</dbReference>
<reference evidence="8 9" key="1">
    <citation type="journal article" date="2018" name="BMC Genomics">
        <title>The genome of Naegleria lovaniensis, the basis for a comparative approach to unravel pathogenicity factors of the human pathogenic amoeba N. fowleri.</title>
        <authorList>
            <person name="Liechti N."/>
            <person name="Schurch N."/>
            <person name="Bruggmann R."/>
            <person name="Wittwer M."/>
        </authorList>
    </citation>
    <scope>NUCLEOTIDE SEQUENCE [LARGE SCALE GENOMIC DNA]</scope>
    <source>
        <strain evidence="8 9">ATCC 30569</strain>
    </source>
</reference>
<name>A0AA88KIL8_NAELO</name>
<dbReference type="AlphaFoldDB" id="A0AA88KIL8"/>
<keyword evidence="6" id="KW-0503">Monooxygenase</keyword>
<keyword evidence="2" id="KW-0831">Ubiquinone biosynthesis</keyword>